<evidence type="ECO:0000313" key="3">
    <source>
        <dbReference type="Proteomes" id="UP001596470"/>
    </source>
</evidence>
<keyword evidence="3" id="KW-1185">Reference proteome</keyword>
<proteinExistence type="predicted"/>
<dbReference type="Proteomes" id="UP001596470">
    <property type="component" value="Unassembled WGS sequence"/>
</dbReference>
<evidence type="ECO:0000313" key="2">
    <source>
        <dbReference type="EMBL" id="MFC6957051.1"/>
    </source>
</evidence>
<keyword evidence="1" id="KW-0812">Transmembrane</keyword>
<feature type="transmembrane region" description="Helical" evidence="1">
    <location>
        <begin position="80"/>
        <end position="99"/>
    </location>
</feature>
<keyword evidence="1" id="KW-0472">Membrane</keyword>
<dbReference type="EMBL" id="JBHSYS010000002">
    <property type="protein sequence ID" value="MFC6957051.1"/>
    <property type="molecule type" value="Genomic_DNA"/>
</dbReference>
<sequence length="204" mass="22540">MNPPDSPPRQMIMPAETRMTVEQELQLVMWHLDRFDRLRGSTASRASVTLSAAAILSAGNAVALSQLFSSFRFAAPFPLLVFLSVTGAASAALVVIAMLRATSVLVTLKPSREWLPKHDHVPSGSPFNGHDVIIEHPTFDSFRLKAFGRPIEATILSAQAELWICIQQHRHRYGRLRNAVFLLRLAAFAFMIDLVSLVLANLAL</sequence>
<dbReference type="RefSeq" id="WP_382347970.1">
    <property type="nucleotide sequence ID" value="NZ_JBHMBP010000002.1"/>
</dbReference>
<comment type="caution">
    <text evidence="2">The sequence shown here is derived from an EMBL/GenBank/DDBJ whole genome shotgun (WGS) entry which is preliminary data.</text>
</comment>
<organism evidence="2 3">
    <name type="scientific">Glycomyces mayteni</name>
    <dbReference type="NCBI Taxonomy" id="543887"/>
    <lineage>
        <taxon>Bacteria</taxon>
        <taxon>Bacillati</taxon>
        <taxon>Actinomycetota</taxon>
        <taxon>Actinomycetes</taxon>
        <taxon>Glycomycetales</taxon>
        <taxon>Glycomycetaceae</taxon>
        <taxon>Glycomyces</taxon>
    </lineage>
</organism>
<name>A0ABW2D754_9ACTN</name>
<protein>
    <submittedName>
        <fullName evidence="2">Uncharacterized protein</fullName>
    </submittedName>
</protein>
<feature type="transmembrane region" description="Helical" evidence="1">
    <location>
        <begin position="179"/>
        <end position="203"/>
    </location>
</feature>
<keyword evidence="1" id="KW-1133">Transmembrane helix</keyword>
<gene>
    <name evidence="2" type="ORF">ACFQS3_07560</name>
</gene>
<reference evidence="3" key="1">
    <citation type="journal article" date="2019" name="Int. J. Syst. Evol. Microbiol.">
        <title>The Global Catalogue of Microorganisms (GCM) 10K type strain sequencing project: providing services to taxonomists for standard genome sequencing and annotation.</title>
        <authorList>
            <consortium name="The Broad Institute Genomics Platform"/>
            <consortium name="The Broad Institute Genome Sequencing Center for Infectious Disease"/>
            <person name="Wu L."/>
            <person name="Ma J."/>
        </authorList>
    </citation>
    <scope>NUCLEOTIDE SEQUENCE [LARGE SCALE GENOMIC DNA]</scope>
    <source>
        <strain evidence="3">KACC 12634</strain>
    </source>
</reference>
<evidence type="ECO:0000256" key="1">
    <source>
        <dbReference type="SAM" id="Phobius"/>
    </source>
</evidence>
<accession>A0ABW2D754</accession>